<dbReference type="PROSITE" id="PS00455">
    <property type="entry name" value="AMP_BINDING"/>
    <property type="match status" value="1"/>
</dbReference>
<feature type="domain" description="Reverse transcriptase" evidence="8">
    <location>
        <begin position="19"/>
        <end position="259"/>
    </location>
</feature>
<evidence type="ECO:0000256" key="2">
    <source>
        <dbReference type="ARBA" id="ARBA00022598"/>
    </source>
</evidence>
<dbReference type="InterPro" id="IPR042099">
    <property type="entry name" value="ANL_N_sf"/>
</dbReference>
<dbReference type="eggNOG" id="KOG1177">
    <property type="taxonomic scope" value="Eukaryota"/>
</dbReference>
<comment type="similarity">
    <text evidence="1">Belongs to the ATP-dependent AMP-binding enzyme family.</text>
</comment>
<dbReference type="Pfam" id="PF00501">
    <property type="entry name" value="AMP-binding"/>
    <property type="match status" value="1"/>
</dbReference>
<evidence type="ECO:0000256" key="1">
    <source>
        <dbReference type="ARBA" id="ARBA00006432"/>
    </source>
</evidence>
<comment type="function">
    <text evidence="3">Acyl-CoA synthases catalyze the initial reaction in fatty acid metabolism, by forming a thioester with CoA. Has some preference toward medium-chain substrates. Plays a role in adipocyte differentiation.</text>
</comment>
<name>J9HTH8_AEDAE</name>
<dbReference type="InterPro" id="IPR000873">
    <property type="entry name" value="AMP-dep_synth/lig_dom"/>
</dbReference>
<proteinExistence type="inferred from homology"/>
<organism evidence="9 10">
    <name type="scientific">Aedes aegypti</name>
    <name type="common">Yellowfever mosquito</name>
    <name type="synonym">Culex aegypti</name>
    <dbReference type="NCBI Taxonomy" id="7159"/>
    <lineage>
        <taxon>Eukaryota</taxon>
        <taxon>Metazoa</taxon>
        <taxon>Ecdysozoa</taxon>
        <taxon>Arthropoda</taxon>
        <taxon>Hexapoda</taxon>
        <taxon>Insecta</taxon>
        <taxon>Pterygota</taxon>
        <taxon>Neoptera</taxon>
        <taxon>Endopterygota</taxon>
        <taxon>Diptera</taxon>
        <taxon>Nematocera</taxon>
        <taxon>Culicoidea</taxon>
        <taxon>Culicidae</taxon>
        <taxon>Culicinae</taxon>
        <taxon>Aedini</taxon>
        <taxon>Aedes</taxon>
        <taxon>Stegomyia</taxon>
    </lineage>
</organism>
<dbReference type="PROSITE" id="PS50878">
    <property type="entry name" value="RT_POL"/>
    <property type="match status" value="1"/>
</dbReference>
<dbReference type="Pfam" id="PF26215">
    <property type="entry name" value="HTH_animal"/>
    <property type="match status" value="1"/>
</dbReference>
<dbReference type="AlphaFoldDB" id="J9HTH8"/>
<dbReference type="PhylomeDB" id="J9HTH8"/>
<evidence type="ECO:0000313" key="9">
    <source>
        <dbReference type="EMBL" id="EJY57933.1"/>
    </source>
</evidence>
<dbReference type="Proteomes" id="UP000682892">
    <property type="component" value="Unassembled WGS sequence"/>
</dbReference>
<dbReference type="GO" id="GO:0031956">
    <property type="term" value="F:medium-chain fatty acid-CoA ligase activity"/>
    <property type="evidence" value="ECO:0007669"/>
    <property type="project" value="UniProtKB-EC"/>
</dbReference>
<dbReference type="PANTHER" id="PTHR43201">
    <property type="entry name" value="ACYL-COA SYNTHETASE"/>
    <property type="match status" value="1"/>
</dbReference>
<dbReference type="VEuPathDB" id="VectorBase:AAEL014662"/>
<evidence type="ECO:0000256" key="4">
    <source>
        <dbReference type="ARBA" id="ARBA00039009"/>
    </source>
</evidence>
<dbReference type="InterPro" id="IPR000477">
    <property type="entry name" value="RT_dom"/>
</dbReference>
<dbReference type="Pfam" id="PF00078">
    <property type="entry name" value="RVT_1"/>
    <property type="match status" value="1"/>
</dbReference>
<dbReference type="SUPFAM" id="SSF56801">
    <property type="entry name" value="Acetyl-CoA synthetase-like"/>
    <property type="match status" value="1"/>
</dbReference>
<dbReference type="EMBL" id="CH477786">
    <property type="protein sequence ID" value="EJY57933.1"/>
    <property type="molecule type" value="Genomic_DNA"/>
</dbReference>
<dbReference type="EC" id="6.2.1.2" evidence="4"/>
<reference evidence="9" key="2">
    <citation type="journal article" date="2007" name="Science">
        <title>Genome sequence of Aedes aegypti, a major arbovirus vector.</title>
        <authorList>
            <person name="Nene V."/>
            <person name="Wortman J.R."/>
            <person name="Lawson D."/>
            <person name="Haas B."/>
            <person name="Kodira C."/>
            <person name="Tu Z.J."/>
            <person name="Loftus B."/>
            <person name="Xi Z."/>
            <person name="Megy K."/>
            <person name="Grabherr M."/>
            <person name="Ren Q."/>
            <person name="Zdobnov E.M."/>
            <person name="Lobo N.F."/>
            <person name="Campbell K.S."/>
            <person name="Brown S.E."/>
            <person name="Bonaldo M.F."/>
            <person name="Zhu J."/>
            <person name="Sinkins S.P."/>
            <person name="Hogenkamp D.G."/>
            <person name="Amedeo P."/>
            <person name="Arensburger P."/>
            <person name="Atkinson P.W."/>
            <person name="Bidwell S."/>
            <person name="Biedler J."/>
            <person name="Birney E."/>
            <person name="Bruggner R.V."/>
            <person name="Costas J."/>
            <person name="Coy M.R."/>
            <person name="Crabtree J."/>
            <person name="Crawford M."/>
            <person name="Debruyn B."/>
            <person name="Decaprio D."/>
            <person name="Eiglmeier K."/>
            <person name="Eisenstadt E."/>
            <person name="El-Dorry H."/>
            <person name="Gelbart W.M."/>
            <person name="Gomes S.L."/>
            <person name="Hammond M."/>
            <person name="Hannick L.I."/>
            <person name="Hogan J.R."/>
            <person name="Holmes M.H."/>
            <person name="Jaffe D."/>
            <person name="Johnston J.S."/>
            <person name="Kennedy R.C."/>
            <person name="Koo H."/>
            <person name="Kravitz S."/>
            <person name="Kriventseva E.V."/>
            <person name="Kulp D."/>
            <person name="Labutti K."/>
            <person name="Lee E."/>
            <person name="Li S."/>
            <person name="Lovin D.D."/>
            <person name="Mao C."/>
            <person name="Mauceli E."/>
            <person name="Menck C.F."/>
            <person name="Miller J.R."/>
            <person name="Montgomery P."/>
            <person name="Mori A."/>
            <person name="Nascimento A.L."/>
            <person name="Naveira H.F."/>
            <person name="Nusbaum C."/>
            <person name="O'leary S."/>
            <person name="Orvis J."/>
            <person name="Pertea M."/>
            <person name="Quesneville H."/>
            <person name="Reidenbach K.R."/>
            <person name="Rogers Y.H."/>
            <person name="Roth C.W."/>
            <person name="Schneider J.R."/>
            <person name="Schatz M."/>
            <person name="Shumway M."/>
            <person name="Stanke M."/>
            <person name="Stinson E.O."/>
            <person name="Tubio J.M."/>
            <person name="Vanzee J.P."/>
            <person name="Verjovski-Almeida S."/>
            <person name="Werner D."/>
            <person name="White O."/>
            <person name="Wyder S."/>
            <person name="Zeng Q."/>
            <person name="Zhao Q."/>
            <person name="Zhao Y."/>
            <person name="Hill C.A."/>
            <person name="Raikhel A.S."/>
            <person name="Soares M.B."/>
            <person name="Knudson D.L."/>
            <person name="Lee N.H."/>
            <person name="Galagan J."/>
            <person name="Salzberg S.L."/>
            <person name="Paulsen I.T."/>
            <person name="Dimopoulos G."/>
            <person name="Collins F.H."/>
            <person name="Birren B."/>
            <person name="Fraser-Liggett C.M."/>
            <person name="Severson D.W."/>
        </authorList>
    </citation>
    <scope>NUCLEOTIDE SEQUENCE [LARGE SCALE GENOMIC DNA]</scope>
    <source>
        <strain evidence="9">Liverpool</strain>
    </source>
</reference>
<dbReference type="Gene3D" id="3.30.300.30">
    <property type="match status" value="1"/>
</dbReference>
<evidence type="ECO:0000256" key="3">
    <source>
        <dbReference type="ARBA" id="ARBA00037247"/>
    </source>
</evidence>
<evidence type="ECO:0000256" key="5">
    <source>
        <dbReference type="ARBA" id="ARBA00039638"/>
    </source>
</evidence>
<dbReference type="InterPro" id="IPR025110">
    <property type="entry name" value="AMP-bd_C"/>
</dbReference>
<dbReference type="Gene3D" id="3.40.50.12780">
    <property type="entry name" value="N-terminal domain of ligase-like"/>
    <property type="match status" value="1"/>
</dbReference>
<dbReference type="GO" id="GO:0006631">
    <property type="term" value="P:fatty acid metabolic process"/>
    <property type="evidence" value="ECO:0007669"/>
    <property type="project" value="TreeGrafter"/>
</dbReference>
<sequence length="894" mass="99918">MIEEANSVRQNVARWMGEEKLERRFLVPNSKVPSLYCLPKIHKNPVAMRPISSNICAPTEKLAAWLVEEMKMYPISHGKSVKNSVELVGNLKHVELRRGEILVSFDVTALFPSIPVKDALNSLQSHLERNRVPLNQINAYLLVAGACMNQNFFSFRGKFYKQTFGLSMGNKLSPLLAEAFMSDLEAELSKHKLFPRVWWRYVDDIFAVVKERYLQQTLDMLNARHRTIKFTVEKENEGQLPFLDLLVSKTTDNQLKFAIYRKPTSTDRYITSDSNHYGAQKQAAFHSMAHRLFNIPMEKEDFVAERKRIHSAAEMNGYVLRSSSGIEVQSLTAEGNQSYVHNADARPLLYRNIGQHIRLAAEKYPNNEALVSCHESKRFSFSDVLEKVDRLASSLHLLGLEKGDRVGIWAPNCSAYYLTTLAISRAGMIAVGINPALQLPEVEYAMNKVQIKALVTIESYRTQKYYEALCQLMPELAESSPGKLKSSKVPSLKMVIVDTESKKLPGTMTLNDMLQMASEEEISKIESLQPGISPDSGAALLFTSGTTGQPKAALLSHFGLVNNGMHSANRLELDCKPHRICLQVPLFHVFGMSLGLMASFNYGSALVFPSAGFQAIASLKAIVEEKCTMIYGTPTMFVDLLNEVQKDSKKLPPLDFALIGASSCSPNLILEVKEGLGVREVLAGYGMTEASGATFTSGRGDKTEVALSTVGKLMEHFEAKVIDLEGNTVPFGTPGELCLRGYGTMLGYWEEEQKTKEIIGADHWLKTGDQFVLSQNGYGTVVGRIKEVIIRGGENVYPKEIEDILNTHPHLLEAYCIGVPDERLVEEICAFVRVKETAPKGAIDLDEIKQFCQGKLANFKIPRHLRIVEHFPKTTSGKIQKFKLLEMFMNENKV</sequence>
<evidence type="ECO:0000256" key="6">
    <source>
        <dbReference type="ARBA" id="ARBA00047319"/>
    </source>
</evidence>
<dbReference type="InterPro" id="IPR020845">
    <property type="entry name" value="AMP-binding_CS"/>
</dbReference>
<dbReference type="STRING" id="7159.J9HTH8"/>
<reference evidence="9" key="3">
    <citation type="submission" date="2012-09" db="EMBL/GenBank/DDBJ databases">
        <authorList>
            <consortium name="VectorBase"/>
        </authorList>
    </citation>
    <scope>NUCLEOTIDE SEQUENCE</scope>
    <source>
        <strain evidence="9">Liverpool</strain>
    </source>
</reference>
<dbReference type="CDD" id="cd00304">
    <property type="entry name" value="RT_like"/>
    <property type="match status" value="1"/>
</dbReference>
<keyword evidence="2" id="KW-0436">Ligase</keyword>
<gene>
    <name evidence="9" type="ORF">AaeL_AAEL017299</name>
</gene>
<comment type="catalytic activity">
    <reaction evidence="6">
        <text>octanoate + ATP + CoA = octanoyl-CoA + AMP + diphosphate</text>
        <dbReference type="Rhea" id="RHEA:33631"/>
        <dbReference type="ChEBI" id="CHEBI:25646"/>
        <dbReference type="ChEBI" id="CHEBI:30616"/>
        <dbReference type="ChEBI" id="CHEBI:33019"/>
        <dbReference type="ChEBI" id="CHEBI:57287"/>
        <dbReference type="ChEBI" id="CHEBI:57386"/>
        <dbReference type="ChEBI" id="CHEBI:456215"/>
    </reaction>
</comment>
<reference evidence="9" key="1">
    <citation type="submission" date="2005-10" db="EMBL/GenBank/DDBJ databases">
        <authorList>
            <person name="Loftus B.J."/>
            <person name="Nene V.M."/>
            <person name="Hannick L.I."/>
            <person name="Bidwell S."/>
            <person name="Haas B."/>
            <person name="Amedeo P."/>
            <person name="Orvis J."/>
            <person name="Wortman J.R."/>
            <person name="White O.R."/>
            <person name="Salzberg S."/>
            <person name="Shumway M."/>
            <person name="Koo H."/>
            <person name="Zhao Y."/>
            <person name="Holmes M."/>
            <person name="Miller J."/>
            <person name="Schatz M."/>
            <person name="Pop M."/>
            <person name="Pai G."/>
            <person name="Utterback T."/>
            <person name="Rogers Y.-H."/>
            <person name="Kravitz S."/>
            <person name="Fraser C.M."/>
        </authorList>
    </citation>
    <scope>NUCLEOTIDE SEQUENCE</scope>
    <source>
        <strain evidence="9">Liverpool</strain>
    </source>
</reference>
<comment type="catalytic activity">
    <reaction evidence="7">
        <text>a medium-chain fatty acid + ATP + CoA = a medium-chain fatty acyl-CoA + AMP + diphosphate</text>
        <dbReference type="Rhea" id="RHEA:48340"/>
        <dbReference type="ChEBI" id="CHEBI:30616"/>
        <dbReference type="ChEBI" id="CHEBI:33019"/>
        <dbReference type="ChEBI" id="CHEBI:57287"/>
        <dbReference type="ChEBI" id="CHEBI:59558"/>
        <dbReference type="ChEBI" id="CHEBI:90546"/>
        <dbReference type="ChEBI" id="CHEBI:456215"/>
        <dbReference type="EC" id="6.2.1.2"/>
    </reaction>
</comment>
<dbReference type="InterPro" id="IPR058912">
    <property type="entry name" value="HTH_animal"/>
</dbReference>
<evidence type="ECO:0000256" key="7">
    <source>
        <dbReference type="ARBA" id="ARBA00048277"/>
    </source>
</evidence>
<evidence type="ECO:0000259" key="8">
    <source>
        <dbReference type="PROSITE" id="PS50878"/>
    </source>
</evidence>
<dbReference type="PANTHER" id="PTHR43201:SF5">
    <property type="entry name" value="MEDIUM-CHAIN ACYL-COA LIGASE ACSF2, MITOCHONDRIAL"/>
    <property type="match status" value="1"/>
</dbReference>
<evidence type="ECO:0000313" key="10">
    <source>
        <dbReference type="Proteomes" id="UP000682892"/>
    </source>
</evidence>
<dbReference type="Pfam" id="PF13193">
    <property type="entry name" value="AMP-binding_C"/>
    <property type="match status" value="1"/>
</dbReference>
<dbReference type="FunFam" id="3.30.300.30:FF:000008">
    <property type="entry name" value="2,3-dihydroxybenzoate-AMP ligase"/>
    <property type="match status" value="1"/>
</dbReference>
<dbReference type="PaxDb" id="7159-AAEL017299-PA"/>
<dbReference type="InterPro" id="IPR045851">
    <property type="entry name" value="AMP-bd_C_sf"/>
</dbReference>
<dbReference type="HOGENOM" id="CLU_323434_0_0_1"/>
<protein>
    <recommendedName>
        <fullName evidence="5">Medium-chain acyl-CoA ligase ACSF2, mitochondrial</fullName>
        <ecNumber evidence="4">6.2.1.2</ecNumber>
    </recommendedName>
</protein>
<accession>J9HTH8</accession>